<protein>
    <submittedName>
        <fullName evidence="1">Uncharacterized protein</fullName>
    </submittedName>
</protein>
<dbReference type="EMBL" id="BARW01013137">
    <property type="protein sequence ID" value="GAI76563.1"/>
    <property type="molecule type" value="Genomic_DNA"/>
</dbReference>
<name>X1R7P8_9ZZZZ</name>
<proteinExistence type="predicted"/>
<sequence length="38" mass="4799">MKLERDIDEKEFTEQKRIFKNGFKCSYRFFIFDIIKPH</sequence>
<feature type="non-terminal residue" evidence="1">
    <location>
        <position position="38"/>
    </location>
</feature>
<gene>
    <name evidence="1" type="ORF">S12H4_24287</name>
</gene>
<accession>X1R7P8</accession>
<dbReference type="AlphaFoldDB" id="X1R7P8"/>
<organism evidence="1">
    <name type="scientific">marine sediment metagenome</name>
    <dbReference type="NCBI Taxonomy" id="412755"/>
    <lineage>
        <taxon>unclassified sequences</taxon>
        <taxon>metagenomes</taxon>
        <taxon>ecological metagenomes</taxon>
    </lineage>
</organism>
<comment type="caution">
    <text evidence="1">The sequence shown here is derived from an EMBL/GenBank/DDBJ whole genome shotgun (WGS) entry which is preliminary data.</text>
</comment>
<evidence type="ECO:0000313" key="1">
    <source>
        <dbReference type="EMBL" id="GAI76563.1"/>
    </source>
</evidence>
<reference evidence="1" key="1">
    <citation type="journal article" date="2014" name="Front. Microbiol.">
        <title>High frequency of phylogenetically diverse reductive dehalogenase-homologous genes in deep subseafloor sedimentary metagenomes.</title>
        <authorList>
            <person name="Kawai M."/>
            <person name="Futagami T."/>
            <person name="Toyoda A."/>
            <person name="Takaki Y."/>
            <person name="Nishi S."/>
            <person name="Hori S."/>
            <person name="Arai W."/>
            <person name="Tsubouchi T."/>
            <person name="Morono Y."/>
            <person name="Uchiyama I."/>
            <person name="Ito T."/>
            <person name="Fujiyama A."/>
            <person name="Inagaki F."/>
            <person name="Takami H."/>
        </authorList>
    </citation>
    <scope>NUCLEOTIDE SEQUENCE</scope>
    <source>
        <strain evidence="1">Expedition CK06-06</strain>
    </source>
</reference>